<feature type="domain" description="Ketosynthase family 3 (KS3)" evidence="4">
    <location>
        <begin position="197"/>
        <end position="644"/>
    </location>
</feature>
<protein>
    <recommendedName>
        <fullName evidence="4">Ketosynthase family 3 (KS3) domain-containing protein</fullName>
    </recommendedName>
</protein>
<dbReference type="PANTHER" id="PTHR43775:SF37">
    <property type="entry name" value="SI:DKEY-61P9.11"/>
    <property type="match status" value="1"/>
</dbReference>
<dbReference type="GO" id="GO:0006633">
    <property type="term" value="P:fatty acid biosynthetic process"/>
    <property type="evidence" value="ECO:0007669"/>
    <property type="project" value="InterPro"/>
</dbReference>
<dbReference type="CDD" id="cd00833">
    <property type="entry name" value="PKS"/>
    <property type="match status" value="1"/>
</dbReference>
<evidence type="ECO:0000313" key="5">
    <source>
        <dbReference type="EMBL" id="CAE8661575.1"/>
    </source>
</evidence>
<keyword evidence="2" id="KW-0597">Phosphoprotein</keyword>
<dbReference type="Pfam" id="PF02801">
    <property type="entry name" value="Ketoacyl-synt_C"/>
    <property type="match status" value="1"/>
</dbReference>
<reference evidence="5" key="1">
    <citation type="submission" date="2021-02" db="EMBL/GenBank/DDBJ databases">
        <authorList>
            <person name="Dougan E. K."/>
            <person name="Rhodes N."/>
            <person name="Thang M."/>
            <person name="Chan C."/>
        </authorList>
    </citation>
    <scope>NUCLEOTIDE SEQUENCE</scope>
</reference>
<dbReference type="Proteomes" id="UP000626109">
    <property type="component" value="Unassembled WGS sequence"/>
</dbReference>
<dbReference type="InterPro" id="IPR014031">
    <property type="entry name" value="Ketoacyl_synth_C"/>
</dbReference>
<dbReference type="Pfam" id="PF00109">
    <property type="entry name" value="ketoacyl-synt"/>
    <property type="match status" value="1"/>
</dbReference>
<dbReference type="PROSITE" id="PS00606">
    <property type="entry name" value="KS3_1"/>
    <property type="match status" value="1"/>
</dbReference>
<evidence type="ECO:0000259" key="4">
    <source>
        <dbReference type="PROSITE" id="PS52004"/>
    </source>
</evidence>
<dbReference type="InterPro" id="IPR020841">
    <property type="entry name" value="PKS_Beta-ketoAc_synthase_dom"/>
</dbReference>
<dbReference type="Gene3D" id="3.40.47.10">
    <property type="match status" value="1"/>
</dbReference>
<proteinExistence type="predicted"/>
<keyword evidence="3" id="KW-0808">Transferase</keyword>
<evidence type="ECO:0000256" key="2">
    <source>
        <dbReference type="ARBA" id="ARBA00022553"/>
    </source>
</evidence>
<name>A0A813J3J2_POLGL</name>
<dbReference type="SMART" id="SM00825">
    <property type="entry name" value="PKS_KS"/>
    <property type="match status" value="1"/>
</dbReference>
<dbReference type="PROSITE" id="PS52004">
    <property type="entry name" value="KS3_2"/>
    <property type="match status" value="1"/>
</dbReference>
<dbReference type="InterPro" id="IPR018201">
    <property type="entry name" value="Ketoacyl_synth_AS"/>
</dbReference>
<keyword evidence="1" id="KW-0596">Phosphopantetheine</keyword>
<gene>
    <name evidence="5" type="ORF">PGLA2088_LOCUS14558</name>
</gene>
<sequence length="659" mass="71320">VTEFEPLEIRDLGQLQQGLFEEAPNELASYDQDISRLLVALGPLTWESMGYNAHSRTSSLLWASCSEPERKAEVAQELSDDLEDGVLEHHLQFLDRRRLGFLYLVDGSSEGELWLHLGERQQAPLVLPGAGDGRLLVFRCDLMNFEYRPRSSRCLVLLAWALDFPRPDQTDEVSDQPWHMDELLGLRSRRGPSVPRNECGRVLGMSCFTGGGADSLTSSECLYLQGCDAHTRVPFARFDTDVYFSKDGEVDHVPWANSYHCHGALAPDEEVLSFDAKFFGISDAEASIMPPNQRKTLEVAYDCLRRGGHTKKTLRGSNILVHMGDCGSEWWSLICPRMLGSQWTDDKNVDWNAARSFSVTASRLSHVLGLTGPTWLLDTACSAGLTAVCTAMFSLKGTMPAERSQWSSSLEQRPGCLAGGVNVISDPGVYIANSAMHMLSPKGRCFTFDGSGDGYARGEGCSIAYIVMSNRDRDIELQEGSIVGSAVNQDGRSASMTAPNGPAQQMCVKAALREANLRPSDITASECHGTGTALGDPIEIGSLRAVQETDGQEGAVLLCTSSKSNIGHLEANAGVAGLFKCIIMSKYAVALPNCHLRALNPHLAVDGWPAQFEGEVVDYAADSGIVGVSSFGVSGTNAHAEVWSATSAHGNRGRGSTCA</sequence>
<comment type="caution">
    <text evidence="5">The sequence shown here is derived from an EMBL/GenBank/DDBJ whole genome shotgun (WGS) entry which is preliminary data.</text>
</comment>
<dbReference type="PANTHER" id="PTHR43775">
    <property type="entry name" value="FATTY ACID SYNTHASE"/>
    <property type="match status" value="1"/>
</dbReference>
<organism evidence="5 6">
    <name type="scientific">Polarella glacialis</name>
    <name type="common">Dinoflagellate</name>
    <dbReference type="NCBI Taxonomy" id="89957"/>
    <lineage>
        <taxon>Eukaryota</taxon>
        <taxon>Sar</taxon>
        <taxon>Alveolata</taxon>
        <taxon>Dinophyceae</taxon>
        <taxon>Suessiales</taxon>
        <taxon>Suessiaceae</taxon>
        <taxon>Polarella</taxon>
    </lineage>
</organism>
<dbReference type="AlphaFoldDB" id="A0A813J3J2"/>
<evidence type="ECO:0000256" key="3">
    <source>
        <dbReference type="ARBA" id="ARBA00022679"/>
    </source>
</evidence>
<feature type="non-terminal residue" evidence="5">
    <location>
        <position position="659"/>
    </location>
</feature>
<evidence type="ECO:0000256" key="1">
    <source>
        <dbReference type="ARBA" id="ARBA00022450"/>
    </source>
</evidence>
<dbReference type="GO" id="GO:0004315">
    <property type="term" value="F:3-oxoacyl-[acyl-carrier-protein] synthase activity"/>
    <property type="evidence" value="ECO:0007669"/>
    <property type="project" value="InterPro"/>
</dbReference>
<evidence type="ECO:0000313" key="6">
    <source>
        <dbReference type="Proteomes" id="UP000626109"/>
    </source>
</evidence>
<dbReference type="InterPro" id="IPR016039">
    <property type="entry name" value="Thiolase-like"/>
</dbReference>
<dbReference type="InterPro" id="IPR014030">
    <property type="entry name" value="Ketoacyl_synth_N"/>
</dbReference>
<accession>A0A813J3J2</accession>
<dbReference type="InterPro" id="IPR050091">
    <property type="entry name" value="PKS_NRPS_Biosynth_Enz"/>
</dbReference>
<dbReference type="EMBL" id="CAJNNW010017774">
    <property type="protein sequence ID" value="CAE8661575.1"/>
    <property type="molecule type" value="Genomic_DNA"/>
</dbReference>
<dbReference type="GO" id="GO:0004312">
    <property type="term" value="F:fatty acid synthase activity"/>
    <property type="evidence" value="ECO:0007669"/>
    <property type="project" value="TreeGrafter"/>
</dbReference>
<dbReference type="SUPFAM" id="SSF53901">
    <property type="entry name" value="Thiolase-like"/>
    <property type="match status" value="1"/>
</dbReference>